<dbReference type="AlphaFoldDB" id="A0A0A9X1G6"/>
<gene>
    <name evidence="2" type="primary">mprF_2</name>
    <name evidence="2" type="ORF">CM83_22042</name>
</gene>
<dbReference type="GO" id="GO:0016740">
    <property type="term" value="F:transferase activity"/>
    <property type="evidence" value="ECO:0007669"/>
    <property type="project" value="UniProtKB-KW"/>
</dbReference>
<feature type="transmembrane region" description="Helical" evidence="1">
    <location>
        <begin position="51"/>
        <end position="70"/>
    </location>
</feature>
<feature type="transmembrane region" description="Helical" evidence="1">
    <location>
        <begin position="82"/>
        <end position="103"/>
    </location>
</feature>
<organism evidence="2">
    <name type="scientific">Lygus hesperus</name>
    <name type="common">Western plant bug</name>
    <dbReference type="NCBI Taxonomy" id="30085"/>
    <lineage>
        <taxon>Eukaryota</taxon>
        <taxon>Metazoa</taxon>
        <taxon>Ecdysozoa</taxon>
        <taxon>Arthropoda</taxon>
        <taxon>Hexapoda</taxon>
        <taxon>Insecta</taxon>
        <taxon>Pterygota</taxon>
        <taxon>Neoptera</taxon>
        <taxon>Paraneoptera</taxon>
        <taxon>Hemiptera</taxon>
        <taxon>Heteroptera</taxon>
        <taxon>Panheteroptera</taxon>
        <taxon>Cimicomorpha</taxon>
        <taxon>Miridae</taxon>
        <taxon>Mirini</taxon>
        <taxon>Lygus</taxon>
    </lineage>
</organism>
<keyword evidence="1" id="KW-0472">Membrane</keyword>
<sequence length="320" mass="36422">MFKGRFCCCFSLQAGVCMYSSMGLVQMICIFITNIGGEIHVLDHGHELTQFSILYIYVMAMFAGFGLTYFGTVKPSLKCLKIGNWIVLIFLLYWMIIACLSFINRPDVVHSLCIDRRCPDTQWLVKTYFRTYGNDCYEGEDPLIGDEDLMEDGDKERGENYTIHKTDEIGEIGIEENGEENPEVLNTTTIPPEDFLSIDYFESGSAENMSQAPIEELDENSTSYSPGRMYQNPELEGLDLISFESRLIGCTTDIRLYKILSIFAMICWATFVVHGLVGALFLIRQVRRMSLTGELNQALTHVSYADERLERNSRNNIDPP</sequence>
<reference evidence="2" key="1">
    <citation type="journal article" date="2014" name="PLoS ONE">
        <title>Transcriptome-Based Identification of ABC Transporters in the Western Tarnished Plant Bug Lygus hesperus.</title>
        <authorList>
            <person name="Hull J.J."/>
            <person name="Chaney K."/>
            <person name="Geib S.M."/>
            <person name="Fabrick J.A."/>
            <person name="Brent C.S."/>
            <person name="Walsh D."/>
            <person name="Lavine L.C."/>
        </authorList>
    </citation>
    <scope>NUCLEOTIDE SEQUENCE</scope>
</reference>
<dbReference type="EMBL" id="GBHO01030093">
    <property type="protein sequence ID" value="JAG13511.1"/>
    <property type="molecule type" value="Transcribed_RNA"/>
</dbReference>
<keyword evidence="2" id="KW-0808">Transferase</keyword>
<proteinExistence type="predicted"/>
<keyword evidence="1" id="KW-0812">Transmembrane</keyword>
<evidence type="ECO:0000256" key="1">
    <source>
        <dbReference type="SAM" id="Phobius"/>
    </source>
</evidence>
<accession>A0A0A9X1G6</accession>
<name>A0A0A9X1G6_LYGHE</name>
<reference evidence="2" key="2">
    <citation type="submission" date="2014-07" db="EMBL/GenBank/DDBJ databases">
        <authorList>
            <person name="Hull J."/>
        </authorList>
    </citation>
    <scope>NUCLEOTIDE SEQUENCE</scope>
</reference>
<evidence type="ECO:0000313" key="2">
    <source>
        <dbReference type="EMBL" id="JAG13511.1"/>
    </source>
</evidence>
<feature type="transmembrane region" description="Helical" evidence="1">
    <location>
        <begin position="259"/>
        <end position="283"/>
    </location>
</feature>
<protein>
    <submittedName>
        <fullName evidence="2">Phosphatidylglycerol lysyltransferase</fullName>
    </submittedName>
</protein>
<keyword evidence="1" id="KW-1133">Transmembrane helix</keyword>